<dbReference type="Gene3D" id="1.10.10.10">
    <property type="entry name" value="Winged helix-like DNA-binding domain superfamily/Winged helix DNA-binding domain"/>
    <property type="match status" value="1"/>
</dbReference>
<feature type="compositionally biased region" description="Low complexity" evidence="1">
    <location>
        <begin position="174"/>
        <end position="188"/>
    </location>
</feature>
<organism evidence="4 5">
    <name type="scientific">Methanolobus chelungpuianus</name>
    <dbReference type="NCBI Taxonomy" id="502115"/>
    <lineage>
        <taxon>Archaea</taxon>
        <taxon>Methanobacteriati</taxon>
        <taxon>Methanobacteriota</taxon>
        <taxon>Stenosarchaea group</taxon>
        <taxon>Methanomicrobia</taxon>
        <taxon>Methanosarcinales</taxon>
        <taxon>Methanosarcinaceae</taxon>
        <taxon>Methanolobus</taxon>
    </lineage>
</organism>
<dbReference type="InterPro" id="IPR036388">
    <property type="entry name" value="WH-like_DNA-bd_sf"/>
</dbReference>
<keyword evidence="2" id="KW-1133">Transmembrane helix</keyword>
<reference evidence="4 5" key="1">
    <citation type="journal article" date="2011" name="Appl. Environ. Microbiol.">
        <title>Methanogenic archaea isolated from Taiwan's Chelungpu fault.</title>
        <authorList>
            <person name="Wu S.Y."/>
            <person name="Lai M.C."/>
        </authorList>
    </citation>
    <scope>NUCLEOTIDE SEQUENCE [LARGE SCALE GENOMIC DNA]</scope>
    <source>
        <strain evidence="4 5">St545Mb</strain>
    </source>
</reference>
<dbReference type="Gene3D" id="2.60.40.1120">
    <property type="entry name" value="Carboxypeptidase-like, regulatory domain"/>
    <property type="match status" value="1"/>
</dbReference>
<dbReference type="InterPro" id="IPR036390">
    <property type="entry name" value="WH_DNA-bd_sf"/>
</dbReference>
<evidence type="ECO:0000256" key="2">
    <source>
        <dbReference type="SAM" id="Phobius"/>
    </source>
</evidence>
<evidence type="ECO:0000256" key="1">
    <source>
        <dbReference type="SAM" id="MobiDB-lite"/>
    </source>
</evidence>
<sequence length="317" mass="34380">MASGIATVHGVAYEWSTFEPLDNAVIEVNTTPVQSLVAKSGVYSFDLSNGTYLVKATYYQNGTLTHYGEEVITVSGEGNYVVDLLLLPSYTASQLDSTESSPERTGLNVSGSSAGDNSAILIGVSLTLVLVLLILFYQVRYKREASSAVSPRRTEHSADDPVVPVSPALEPAISGSSSFSPEPSGEKFPGPTREVPSGITFTEPEESPGLHKYHEHPTEEDVADDNYPETGVISGTTVQEAEKHTERVSGPVPADLQEILDILVSQGGRMTQKDMRKRLRYSEGKVSLMLLDLEKRGKIQKFKKGRGNIIFLVGEEK</sequence>
<protein>
    <recommendedName>
        <fullName evidence="3">DUF7343 domain-containing protein</fullName>
    </recommendedName>
</protein>
<evidence type="ECO:0000313" key="4">
    <source>
        <dbReference type="EMBL" id="MCQ6961878.1"/>
    </source>
</evidence>
<dbReference type="AlphaFoldDB" id="A0AAE3H912"/>
<dbReference type="Pfam" id="PF24034">
    <property type="entry name" value="DUF7343"/>
    <property type="match status" value="1"/>
</dbReference>
<feature type="transmembrane region" description="Helical" evidence="2">
    <location>
        <begin position="118"/>
        <end position="137"/>
    </location>
</feature>
<dbReference type="Proteomes" id="UP001206983">
    <property type="component" value="Unassembled WGS sequence"/>
</dbReference>
<dbReference type="InterPro" id="IPR008969">
    <property type="entry name" value="CarboxyPept-like_regulatory"/>
</dbReference>
<comment type="caution">
    <text evidence="4">The sequence shown here is derived from an EMBL/GenBank/DDBJ whole genome shotgun (WGS) entry which is preliminary data.</text>
</comment>
<dbReference type="SUPFAM" id="SSF49464">
    <property type="entry name" value="Carboxypeptidase regulatory domain-like"/>
    <property type="match status" value="1"/>
</dbReference>
<feature type="domain" description="DUF7343" evidence="3">
    <location>
        <begin position="255"/>
        <end position="312"/>
    </location>
</feature>
<keyword evidence="2" id="KW-0472">Membrane</keyword>
<dbReference type="SUPFAM" id="SSF46785">
    <property type="entry name" value="Winged helix' DNA-binding domain"/>
    <property type="match status" value="1"/>
</dbReference>
<accession>A0AAE3H912</accession>
<evidence type="ECO:0000313" key="5">
    <source>
        <dbReference type="Proteomes" id="UP001206983"/>
    </source>
</evidence>
<gene>
    <name evidence="4" type="ORF">PV02_01400</name>
</gene>
<feature type="region of interest" description="Disordered" evidence="1">
    <location>
        <begin position="147"/>
        <end position="194"/>
    </location>
</feature>
<name>A0AAE3H912_9EURY</name>
<proteinExistence type="predicted"/>
<keyword evidence="5" id="KW-1185">Reference proteome</keyword>
<dbReference type="EMBL" id="JTEO01000002">
    <property type="protein sequence ID" value="MCQ6961878.1"/>
    <property type="molecule type" value="Genomic_DNA"/>
</dbReference>
<dbReference type="InterPro" id="IPR055767">
    <property type="entry name" value="DUF7343"/>
</dbReference>
<keyword evidence="2" id="KW-0812">Transmembrane</keyword>
<evidence type="ECO:0000259" key="3">
    <source>
        <dbReference type="Pfam" id="PF24034"/>
    </source>
</evidence>